<protein>
    <submittedName>
        <fullName evidence="1">Uncharacterized protein</fullName>
    </submittedName>
</protein>
<dbReference type="KEGG" id="dog:HP555_03295"/>
<gene>
    <name evidence="1" type="ORF">HP555_03295</name>
</gene>
<dbReference type="InterPro" id="IPR046882">
    <property type="entry name" value="Sp-DndD"/>
</dbReference>
<dbReference type="EMBL" id="CP054140">
    <property type="protein sequence ID" value="QQG64958.1"/>
    <property type="molecule type" value="Genomic_DNA"/>
</dbReference>
<keyword evidence="2" id="KW-1185">Reference proteome</keyword>
<dbReference type="AlphaFoldDB" id="A0A7T6APS3"/>
<accession>A0A7T6APS3</accession>
<dbReference type="RefSeq" id="WP_199263770.1">
    <property type="nucleotide sequence ID" value="NZ_CP054140.1"/>
</dbReference>
<name>A0A7T6APS3_9BACT</name>
<organism evidence="1 2">
    <name type="scientific">Desulfobulbus oligotrophicus</name>
    <dbReference type="NCBI Taxonomy" id="1909699"/>
    <lineage>
        <taxon>Bacteria</taxon>
        <taxon>Pseudomonadati</taxon>
        <taxon>Thermodesulfobacteriota</taxon>
        <taxon>Desulfobulbia</taxon>
        <taxon>Desulfobulbales</taxon>
        <taxon>Desulfobulbaceae</taxon>
        <taxon>Desulfobulbus</taxon>
    </lineage>
</organism>
<sequence>MNLTSEDKRLLEDLCRQHGVSADKVLKLLDTVRDYEFKERRTGVYDALREILKSTPGGATS</sequence>
<reference evidence="1 2" key="1">
    <citation type="submission" date="2020-05" db="EMBL/GenBank/DDBJ databases">
        <title>Complete genome of Desulfobulbus oligotrophicus.</title>
        <authorList>
            <person name="Podar M."/>
        </authorList>
    </citation>
    <scope>NUCLEOTIDE SEQUENCE [LARGE SCALE GENOMIC DNA]</scope>
    <source>
        <strain evidence="1 2">Prop6</strain>
    </source>
</reference>
<dbReference type="Pfam" id="PF20306">
    <property type="entry name" value="Sp-DndD"/>
    <property type="match status" value="1"/>
</dbReference>
<evidence type="ECO:0000313" key="2">
    <source>
        <dbReference type="Proteomes" id="UP000596092"/>
    </source>
</evidence>
<proteinExistence type="predicted"/>
<dbReference type="Proteomes" id="UP000596092">
    <property type="component" value="Chromosome"/>
</dbReference>
<evidence type="ECO:0000313" key="1">
    <source>
        <dbReference type="EMBL" id="QQG64958.1"/>
    </source>
</evidence>